<proteinExistence type="predicted"/>
<evidence type="ECO:0000313" key="3">
    <source>
        <dbReference type="Proteomes" id="UP001176961"/>
    </source>
</evidence>
<dbReference type="EMBL" id="CATQJL010000223">
    <property type="protein sequence ID" value="CAJ0598153.1"/>
    <property type="molecule type" value="Genomic_DNA"/>
</dbReference>
<gene>
    <name evidence="2" type="ORF">CYNAS_LOCUS10136</name>
</gene>
<sequence>MDVASFYDKMLDLSDIKASRSSFIKIYACKAAMSNEVYTESKEKPVGSQDIFGSQEDSRSSVLRTSRGSSSSSATLLHCSPAKEGLRLIWRDIYVQQLPKIRLGRLTSLEGAAPTKVILDQGNFCLSRSSIT</sequence>
<dbReference type="AlphaFoldDB" id="A0AA36GTT8"/>
<feature type="region of interest" description="Disordered" evidence="1">
    <location>
        <begin position="41"/>
        <end position="75"/>
    </location>
</feature>
<comment type="caution">
    <text evidence="2">The sequence shown here is derived from an EMBL/GenBank/DDBJ whole genome shotgun (WGS) entry which is preliminary data.</text>
</comment>
<organism evidence="2 3">
    <name type="scientific">Cylicocyclus nassatus</name>
    <name type="common">Nematode worm</name>
    <dbReference type="NCBI Taxonomy" id="53992"/>
    <lineage>
        <taxon>Eukaryota</taxon>
        <taxon>Metazoa</taxon>
        <taxon>Ecdysozoa</taxon>
        <taxon>Nematoda</taxon>
        <taxon>Chromadorea</taxon>
        <taxon>Rhabditida</taxon>
        <taxon>Rhabditina</taxon>
        <taxon>Rhabditomorpha</taxon>
        <taxon>Strongyloidea</taxon>
        <taxon>Strongylidae</taxon>
        <taxon>Cylicocyclus</taxon>
    </lineage>
</organism>
<accession>A0AA36GTT8</accession>
<feature type="compositionally biased region" description="Low complexity" evidence="1">
    <location>
        <begin position="60"/>
        <end position="73"/>
    </location>
</feature>
<name>A0AA36GTT8_CYLNA</name>
<dbReference type="Proteomes" id="UP001176961">
    <property type="component" value="Unassembled WGS sequence"/>
</dbReference>
<keyword evidence="3" id="KW-1185">Reference proteome</keyword>
<protein>
    <submittedName>
        <fullName evidence="2">Uncharacterized protein</fullName>
    </submittedName>
</protein>
<evidence type="ECO:0000256" key="1">
    <source>
        <dbReference type="SAM" id="MobiDB-lite"/>
    </source>
</evidence>
<reference evidence="2" key="1">
    <citation type="submission" date="2023-07" db="EMBL/GenBank/DDBJ databases">
        <authorList>
            <consortium name="CYATHOMIX"/>
        </authorList>
    </citation>
    <scope>NUCLEOTIDE SEQUENCE</scope>
    <source>
        <strain evidence="2">N/A</strain>
    </source>
</reference>
<evidence type="ECO:0000313" key="2">
    <source>
        <dbReference type="EMBL" id="CAJ0598153.1"/>
    </source>
</evidence>